<comment type="subcellular location">
    <subcellularLocation>
        <location evidence="2">Cell membrane</location>
    </subcellularLocation>
</comment>
<keyword evidence="10 11" id="KW-0472">Membrane</keyword>
<dbReference type="InterPro" id="IPR003661">
    <property type="entry name" value="HisK_dim/P_dom"/>
</dbReference>
<dbReference type="InterPro" id="IPR003660">
    <property type="entry name" value="HAMP_dom"/>
</dbReference>
<evidence type="ECO:0000256" key="9">
    <source>
        <dbReference type="ARBA" id="ARBA00023012"/>
    </source>
</evidence>
<keyword evidence="8 11" id="KW-1133">Transmembrane helix</keyword>
<name>A0A229SS79_9PSEU</name>
<dbReference type="Proteomes" id="UP000215199">
    <property type="component" value="Unassembled WGS sequence"/>
</dbReference>
<evidence type="ECO:0000256" key="6">
    <source>
        <dbReference type="ARBA" id="ARBA00022692"/>
    </source>
</evidence>
<dbReference type="InterPro" id="IPR036890">
    <property type="entry name" value="HATPase_C_sf"/>
</dbReference>
<dbReference type="SUPFAM" id="SSF55874">
    <property type="entry name" value="ATPase domain of HSP90 chaperone/DNA topoisomerase II/histidine kinase"/>
    <property type="match status" value="1"/>
</dbReference>
<dbReference type="Gene3D" id="3.30.565.10">
    <property type="entry name" value="Histidine kinase-like ATPase, C-terminal domain"/>
    <property type="match status" value="1"/>
</dbReference>
<evidence type="ECO:0000256" key="7">
    <source>
        <dbReference type="ARBA" id="ARBA00022777"/>
    </source>
</evidence>
<dbReference type="SUPFAM" id="SSF47384">
    <property type="entry name" value="Homodimeric domain of signal transducing histidine kinase"/>
    <property type="match status" value="1"/>
</dbReference>
<dbReference type="GO" id="GO:0005886">
    <property type="term" value="C:plasma membrane"/>
    <property type="evidence" value="ECO:0007669"/>
    <property type="project" value="UniProtKB-SubCell"/>
</dbReference>
<evidence type="ECO:0000256" key="8">
    <source>
        <dbReference type="ARBA" id="ARBA00022989"/>
    </source>
</evidence>
<keyword evidence="4" id="KW-0597">Phosphoprotein</keyword>
<feature type="domain" description="Histidine kinase" evidence="12">
    <location>
        <begin position="254"/>
        <end position="465"/>
    </location>
</feature>
<gene>
    <name evidence="14" type="ORF">CF165_37780</name>
</gene>
<evidence type="ECO:0000313" key="15">
    <source>
        <dbReference type="Proteomes" id="UP000215199"/>
    </source>
</evidence>
<dbReference type="Gene3D" id="1.10.287.130">
    <property type="match status" value="1"/>
</dbReference>
<dbReference type="InterPro" id="IPR003594">
    <property type="entry name" value="HATPase_dom"/>
</dbReference>
<dbReference type="InterPro" id="IPR004358">
    <property type="entry name" value="Sig_transdc_His_kin-like_C"/>
</dbReference>
<dbReference type="RefSeq" id="WP_093952390.1">
    <property type="nucleotide sequence ID" value="NZ_NMUL01000045.1"/>
</dbReference>
<dbReference type="PROSITE" id="PS50885">
    <property type="entry name" value="HAMP"/>
    <property type="match status" value="1"/>
</dbReference>
<evidence type="ECO:0000256" key="4">
    <source>
        <dbReference type="ARBA" id="ARBA00022553"/>
    </source>
</evidence>
<dbReference type="CDD" id="cd00082">
    <property type="entry name" value="HisKA"/>
    <property type="match status" value="1"/>
</dbReference>
<dbReference type="SMART" id="SM00387">
    <property type="entry name" value="HATPase_c"/>
    <property type="match status" value="1"/>
</dbReference>
<dbReference type="Gene3D" id="6.10.340.10">
    <property type="match status" value="1"/>
</dbReference>
<evidence type="ECO:0000259" key="13">
    <source>
        <dbReference type="PROSITE" id="PS50885"/>
    </source>
</evidence>
<dbReference type="EC" id="2.7.13.3" evidence="3"/>
<evidence type="ECO:0000256" key="1">
    <source>
        <dbReference type="ARBA" id="ARBA00000085"/>
    </source>
</evidence>
<comment type="caution">
    <text evidence="14">The sequence shown here is derived from an EMBL/GenBank/DDBJ whole genome shotgun (WGS) entry which is preliminary data.</text>
</comment>
<dbReference type="AlphaFoldDB" id="A0A229SS79"/>
<organism evidence="14 15">
    <name type="scientific">Amycolatopsis vastitatis</name>
    <dbReference type="NCBI Taxonomy" id="1905142"/>
    <lineage>
        <taxon>Bacteria</taxon>
        <taxon>Bacillati</taxon>
        <taxon>Actinomycetota</taxon>
        <taxon>Actinomycetes</taxon>
        <taxon>Pseudonocardiales</taxon>
        <taxon>Pseudonocardiaceae</taxon>
        <taxon>Amycolatopsis</taxon>
    </lineage>
</organism>
<evidence type="ECO:0000259" key="12">
    <source>
        <dbReference type="PROSITE" id="PS50109"/>
    </source>
</evidence>
<keyword evidence="6 11" id="KW-0812">Transmembrane</keyword>
<feature type="transmembrane region" description="Helical" evidence="11">
    <location>
        <begin position="163"/>
        <end position="188"/>
    </location>
</feature>
<dbReference type="Pfam" id="PF00672">
    <property type="entry name" value="HAMP"/>
    <property type="match status" value="1"/>
</dbReference>
<evidence type="ECO:0000256" key="3">
    <source>
        <dbReference type="ARBA" id="ARBA00012438"/>
    </source>
</evidence>
<dbReference type="PROSITE" id="PS50109">
    <property type="entry name" value="HIS_KIN"/>
    <property type="match status" value="1"/>
</dbReference>
<dbReference type="SMART" id="SM00304">
    <property type="entry name" value="HAMP"/>
    <property type="match status" value="1"/>
</dbReference>
<evidence type="ECO:0000313" key="14">
    <source>
        <dbReference type="EMBL" id="OXM61662.1"/>
    </source>
</evidence>
<keyword evidence="9" id="KW-0902">Two-component regulatory system</keyword>
<comment type="catalytic activity">
    <reaction evidence="1">
        <text>ATP + protein L-histidine = ADP + protein N-phospho-L-histidine.</text>
        <dbReference type="EC" id="2.7.13.3"/>
    </reaction>
</comment>
<sequence>MRVRLQGIVLTLVALLVFGLGIPLARSIAAGAQQDLFLDRLTDTARFASLAQRPLLDNKPTLIEPDLHRYTEVYGVQVLVFDQDGRQVASALGPNGARLDSHAERITGPVHEALAGRRSQPGGVLMPWDATPLVLAEPVLADGEVHGAVVTVSDTGTERADVLWWWLLLAAGGILAFTLALAVAVPVVRWILRPVQRLDDATGALVASVVSGREAEPVGESGGPPELRQLGRSFDRMAESVSGALAAQRAFVADASHQLRNPLTALKIRLGNLEGHVDDEPAAADLEAARVDAGRLHQILDGLLSMARAEASGGELDPVVLDDVVAERVADWSVVGQARDVRLVVDTDGGGARVCVPPRGAETILDALLDNALKFTAAGTEIRVAVERDGDGVRLSVRDHGPGLRPDELDRARDRFWRSPAHQNVPGSGLGLAIVSELVAHSGGELELDLPEGGGLRITMTFPAA</sequence>
<dbReference type="PRINTS" id="PR00344">
    <property type="entry name" value="BCTRLSENSOR"/>
</dbReference>
<keyword evidence="5" id="KW-0808">Transferase</keyword>
<feature type="domain" description="HAMP" evidence="13">
    <location>
        <begin position="189"/>
        <end position="246"/>
    </location>
</feature>
<dbReference type="InterPro" id="IPR036097">
    <property type="entry name" value="HisK_dim/P_sf"/>
</dbReference>
<dbReference type="EMBL" id="NMUL01000045">
    <property type="protein sequence ID" value="OXM61662.1"/>
    <property type="molecule type" value="Genomic_DNA"/>
</dbReference>
<dbReference type="InterPro" id="IPR050428">
    <property type="entry name" value="TCS_sensor_his_kinase"/>
</dbReference>
<proteinExistence type="predicted"/>
<keyword evidence="7 14" id="KW-0418">Kinase</keyword>
<dbReference type="PANTHER" id="PTHR45436">
    <property type="entry name" value="SENSOR HISTIDINE KINASE YKOH"/>
    <property type="match status" value="1"/>
</dbReference>
<evidence type="ECO:0000256" key="10">
    <source>
        <dbReference type="ARBA" id="ARBA00023136"/>
    </source>
</evidence>
<evidence type="ECO:0000256" key="5">
    <source>
        <dbReference type="ARBA" id="ARBA00022679"/>
    </source>
</evidence>
<dbReference type="PANTHER" id="PTHR45436:SF5">
    <property type="entry name" value="SENSOR HISTIDINE KINASE TRCS"/>
    <property type="match status" value="1"/>
</dbReference>
<dbReference type="InterPro" id="IPR005467">
    <property type="entry name" value="His_kinase_dom"/>
</dbReference>
<dbReference type="CDD" id="cd00075">
    <property type="entry name" value="HATPase"/>
    <property type="match status" value="1"/>
</dbReference>
<keyword evidence="15" id="KW-1185">Reference proteome</keyword>
<protein>
    <recommendedName>
        <fullName evidence="3">histidine kinase</fullName>
        <ecNumber evidence="3">2.7.13.3</ecNumber>
    </recommendedName>
</protein>
<accession>A0A229SS79</accession>
<reference evidence="15" key="1">
    <citation type="submission" date="2017-07" db="EMBL/GenBank/DDBJ databases">
        <title>Comparative genome mining reveals phylogenetic distribution patterns of secondary metabolites in Amycolatopsis.</title>
        <authorList>
            <person name="Adamek M."/>
            <person name="Alanjary M."/>
            <person name="Sales-Ortells H."/>
            <person name="Goodfellow M."/>
            <person name="Bull A.T."/>
            <person name="Kalinowski J."/>
            <person name="Ziemert N."/>
        </authorList>
    </citation>
    <scope>NUCLEOTIDE SEQUENCE [LARGE SCALE GENOMIC DNA]</scope>
    <source>
        <strain evidence="15">H5</strain>
    </source>
</reference>
<dbReference type="OrthoDB" id="9786919at2"/>
<evidence type="ECO:0000256" key="11">
    <source>
        <dbReference type="SAM" id="Phobius"/>
    </source>
</evidence>
<evidence type="ECO:0000256" key="2">
    <source>
        <dbReference type="ARBA" id="ARBA00004236"/>
    </source>
</evidence>
<dbReference type="SMART" id="SM00388">
    <property type="entry name" value="HisKA"/>
    <property type="match status" value="1"/>
</dbReference>
<dbReference type="Pfam" id="PF02518">
    <property type="entry name" value="HATPase_c"/>
    <property type="match status" value="1"/>
</dbReference>
<dbReference type="GO" id="GO:0000155">
    <property type="term" value="F:phosphorelay sensor kinase activity"/>
    <property type="evidence" value="ECO:0007669"/>
    <property type="project" value="InterPro"/>
</dbReference>
<dbReference type="Pfam" id="PF00512">
    <property type="entry name" value="HisKA"/>
    <property type="match status" value="1"/>
</dbReference>